<dbReference type="Pfam" id="PF00614">
    <property type="entry name" value="PLDc"/>
    <property type="match status" value="2"/>
</dbReference>
<dbReference type="EMBL" id="LM997413">
    <property type="protein sequence ID" value="CEA02209.1"/>
    <property type="molecule type" value="Genomic_DNA"/>
</dbReference>
<dbReference type="OrthoDB" id="8828485at2"/>
<gene>
    <name evidence="6" type="primary">pldA</name>
    <name evidence="6" type="ORF">BN1049_00683</name>
</gene>
<protein>
    <submittedName>
        <fullName evidence="6">Phospholipase D</fullName>
    </submittedName>
</protein>
<dbReference type="AlphaFoldDB" id="A0A078M7E3"/>
<dbReference type="RefSeq" id="WP_044498324.1">
    <property type="nucleotide sequence ID" value="NZ_LK391969.1"/>
</dbReference>
<keyword evidence="3" id="KW-0378">Hydrolase</keyword>
<dbReference type="Gene3D" id="3.30.870.10">
    <property type="entry name" value="Endonuclease Chain A"/>
    <property type="match status" value="2"/>
</dbReference>
<dbReference type="InterPro" id="IPR015679">
    <property type="entry name" value="PLipase_D_fam"/>
</dbReference>
<evidence type="ECO:0000256" key="3">
    <source>
        <dbReference type="ARBA" id="ARBA00022801"/>
    </source>
</evidence>
<feature type="domain" description="PLD phosphodiesterase" evidence="5">
    <location>
        <begin position="162"/>
        <end position="189"/>
    </location>
</feature>
<feature type="domain" description="PLD phosphodiesterase" evidence="5">
    <location>
        <begin position="827"/>
        <end position="854"/>
    </location>
</feature>
<dbReference type="CDD" id="cd09104">
    <property type="entry name" value="PLDc_vPLD1_2_like_1"/>
    <property type="match status" value="1"/>
</dbReference>
<dbReference type="GO" id="GO:0004630">
    <property type="term" value="F:phospholipase D activity"/>
    <property type="evidence" value="ECO:0007669"/>
    <property type="project" value="UniProtKB-EC"/>
</dbReference>
<reference evidence="6" key="1">
    <citation type="submission" date="2014-07" db="EMBL/GenBank/DDBJ databases">
        <authorList>
            <person name="Urmite Genomes Urmite Genomes"/>
        </authorList>
    </citation>
    <scope>NUCLEOTIDE SEQUENCE</scope>
    <source>
        <strain evidence="6">12M76_air</strain>
    </source>
</reference>
<proteinExistence type="predicted"/>
<dbReference type="PANTHER" id="PTHR18896:SF76">
    <property type="entry name" value="PHOSPHOLIPASE"/>
    <property type="match status" value="1"/>
</dbReference>
<evidence type="ECO:0000259" key="5">
    <source>
        <dbReference type="PROSITE" id="PS50035"/>
    </source>
</evidence>
<evidence type="ECO:0000256" key="2">
    <source>
        <dbReference type="ARBA" id="ARBA00022737"/>
    </source>
</evidence>
<dbReference type="InterPro" id="IPR001736">
    <property type="entry name" value="PLipase_D/transphosphatidylase"/>
</dbReference>
<evidence type="ECO:0000256" key="4">
    <source>
        <dbReference type="ARBA" id="ARBA00023098"/>
    </source>
</evidence>
<dbReference type="GO" id="GO:0009395">
    <property type="term" value="P:phospholipid catabolic process"/>
    <property type="evidence" value="ECO:0007669"/>
    <property type="project" value="TreeGrafter"/>
</dbReference>
<sequence length="1076" mass="121164">MTETTAYNGVRAKQVNQINQQDGEALVAYSAPDFFIRDDSVFAAKRTGNQVQFFTTGEDYFKDLAGAIGNAERCIFITGWQVNYDVLLDDTRTLWQCLHQALTSKPQLRVYVMPWLSPGSSVGTYDIETMLAIFQLNAGLEGGPRAFCTPAIQQSDMKGLGATFSHHQKSVVIDNTLGYVGGIDLAYGRRDNNNFSLSHASRRGNDAYNPGLPKLGWMALDEHVSRTGLIMAALFDLSKPALGGSVPIPSKAQVGNSINHVLDFFRGPPLPLMQAIRQGMERFGGTLERGRRSIVELKYQFMERSIRATAELIQLLVDDLSGTPELKERLRQWLAELQSNPGNLTGALRIKSIHLINLWMSETDIGQIFRLLSGASFDTLPAYLVPKVNELGSSVLWHLYGLLQEQANSNQAPYPYLLEHAQPLSSPDNSCLAPDQPRMPWQDVHCSIIGPSVYDLSRNFIDRWNGQQAYLANTPAPQHTAIVSKTLETVMTWLNLLTRKAHLHHFLDNDNFIRLDLKQPTPVWIADPQRLPAYPESIPGGVSVQVLRSAGERMLSQEQVGRRQASVSLPILPGFESRGIQANCKSAMLQAISSAQQFIYIENQFFQTEFGREGELFEDVPLSGPMASLRDPKTLRQDLVLRVRLREALEARDIWRLDWIEIDAISRNADKESSDFLDQLFGMWGLNAQGWLSHRLGEVQQGVINDIGKALAERIGRAIDEHRPFHVYMILPVHPEGPLNVPNIMHQVHLTMQSLAFGEQSLIKRIQRRMAIRGLLDRGISRDEAERIIERRGSDNRPVYELQDWSRYLTLLNLRTWDELDGRVVTEQIYVHSKLLIADDRVAILGSANINDRSLLGPRDSELAVIVRDSTPVTVKLDGKNPQQVSKAVHGLRIDLWKKHFGLSLNKASNVQPAIGLQRYLTQPAAEASWRAMQVRAKKNTEAYEETFDFIPRNASQVQPHIMPNLEEYPEGFPASIWPTWVYRNLRNPSGGGDLIEPMPYEKRFWNGDAYLPARAYSAPTGVQGFICQLPIRWTRGENNDSGINLAILAQFMEQQQYHALVSRSQESTERTSNKT</sequence>
<organism evidence="6">
    <name type="scientific">Pseudomonas saudimassiliensis</name>
    <dbReference type="NCBI Taxonomy" id="1461581"/>
    <lineage>
        <taxon>Bacteria</taxon>
        <taxon>Pseudomonadati</taxon>
        <taxon>Pseudomonadota</taxon>
        <taxon>Gammaproteobacteria</taxon>
        <taxon>Pseudomonadales</taxon>
        <taxon>Pseudomonadaceae</taxon>
        <taxon>Pseudomonas</taxon>
    </lineage>
</organism>
<keyword evidence="4" id="KW-0443">Lipid metabolism</keyword>
<evidence type="ECO:0000256" key="1">
    <source>
        <dbReference type="ARBA" id="ARBA00000798"/>
    </source>
</evidence>
<keyword evidence="2" id="KW-0677">Repeat</keyword>
<dbReference type="PATRIC" id="fig|1461581.3.peg.668"/>
<accession>A0A078M7E3</accession>
<dbReference type="CDD" id="cd09141">
    <property type="entry name" value="PLDc_vPLD1_2_yPLD_like_2"/>
    <property type="match status" value="1"/>
</dbReference>
<dbReference type="SUPFAM" id="SSF56024">
    <property type="entry name" value="Phospholipase D/nuclease"/>
    <property type="match status" value="2"/>
</dbReference>
<dbReference type="PROSITE" id="PS50035">
    <property type="entry name" value="PLD"/>
    <property type="match status" value="2"/>
</dbReference>
<name>A0A078M7E3_9PSED</name>
<dbReference type="PANTHER" id="PTHR18896">
    <property type="entry name" value="PHOSPHOLIPASE D"/>
    <property type="match status" value="1"/>
</dbReference>
<evidence type="ECO:0000313" key="6">
    <source>
        <dbReference type="EMBL" id="CEA02209.1"/>
    </source>
</evidence>
<dbReference type="SMART" id="SM00155">
    <property type="entry name" value="PLDc"/>
    <property type="match status" value="2"/>
</dbReference>
<dbReference type="EMBL" id="LK391969">
    <property type="protein sequence ID" value="CEF25767.1"/>
    <property type="molecule type" value="Genomic_DNA"/>
</dbReference>
<comment type="catalytic activity">
    <reaction evidence="1">
        <text>a 1,2-diacyl-sn-glycero-3-phosphocholine + H2O = a 1,2-diacyl-sn-glycero-3-phosphate + choline + H(+)</text>
        <dbReference type="Rhea" id="RHEA:14445"/>
        <dbReference type="ChEBI" id="CHEBI:15354"/>
        <dbReference type="ChEBI" id="CHEBI:15377"/>
        <dbReference type="ChEBI" id="CHEBI:15378"/>
        <dbReference type="ChEBI" id="CHEBI:57643"/>
        <dbReference type="ChEBI" id="CHEBI:58608"/>
        <dbReference type="EC" id="3.1.4.4"/>
    </reaction>
</comment>